<dbReference type="EMBL" id="FNDW01000010">
    <property type="protein sequence ID" value="SDI59870.1"/>
    <property type="molecule type" value="Genomic_DNA"/>
</dbReference>
<feature type="chain" id="PRO_5011730047" evidence="1">
    <location>
        <begin position="19"/>
        <end position="702"/>
    </location>
</feature>
<dbReference type="OrthoDB" id="1272218at2"/>
<feature type="signal peptide" evidence="1">
    <location>
        <begin position="1"/>
        <end position="18"/>
    </location>
</feature>
<evidence type="ECO:0000256" key="1">
    <source>
        <dbReference type="SAM" id="SignalP"/>
    </source>
</evidence>
<name>A0A1G8LXJ9_9FLAO</name>
<sequence>MKNILTIVVMLISMTIYAQVGINNTSPKSTLDITAKTSDGSKPEGLIIPKLSGDNIHTATANAVYGAAQKGLIVYASSADTNPTGATANITAAGYYYFDGGAWQRILETSSGDSTNDAWVNDTTNSMVKLGAKADGTTRAVGTDFVVKDDGKVGIGTNTPTTNLDVIGSEIRLRGGDNPVLRIHSAANEVNKGGSIEFNENGTNWGMRIRHSTGSDTSTTEGMIIESKISGVYSPILTLDETSKYVGIGTTTPKAALHLLNSARFELPHRMKDRVLKTSSDNGDLYWAPSNTNYGAGASTTITSLANGASATYTFANTKGMVRIATAISFCGRYWQKDFDFDTTNSTIAFITGSGVGNPDGGGSETMTSNSSYNLTGSMILCADSSYPGLPATITISGNTLTITNNSNVARNYYITEFPYLSPMINLYTENGSLSSNRTVNLAANTLAFNSSATTGTSHFSVDGSTFSVDAVNNRVGIGTIATVPKANLHVSSPAGQSTPIAAFSIVNCGSGCSQGTAKNIVLNNIHTNNSLFASIDFVPGGDPTDPSGASIQGIDRDFTNNYAGLSFFTRNATDYDSRMVIKSSGNVGIGTSAPATTLTVNGIISSGVQNISTAGTAVNRTVVSATTNFVLPSAVTNPGAIIFTRNINTSGSITVTTAGGNIFNGGSTVAATSYTMNATDQTKTILWISDGINWTAMTSNF</sequence>
<protein>
    <submittedName>
        <fullName evidence="2">Uncharacterized protein</fullName>
    </submittedName>
</protein>
<evidence type="ECO:0000313" key="3">
    <source>
        <dbReference type="Proteomes" id="UP000198869"/>
    </source>
</evidence>
<dbReference type="AlphaFoldDB" id="A0A1G8LXJ9"/>
<dbReference type="STRING" id="311334.SAMN05421846_11080"/>
<keyword evidence="1" id="KW-0732">Signal</keyword>
<organism evidence="2 3">
    <name type="scientific">Chryseobacterium taeanense</name>
    <dbReference type="NCBI Taxonomy" id="311334"/>
    <lineage>
        <taxon>Bacteria</taxon>
        <taxon>Pseudomonadati</taxon>
        <taxon>Bacteroidota</taxon>
        <taxon>Flavobacteriia</taxon>
        <taxon>Flavobacteriales</taxon>
        <taxon>Weeksellaceae</taxon>
        <taxon>Chryseobacterium group</taxon>
        <taxon>Chryseobacterium</taxon>
    </lineage>
</organism>
<gene>
    <name evidence="2" type="ORF">SAMN05421846_11080</name>
</gene>
<evidence type="ECO:0000313" key="2">
    <source>
        <dbReference type="EMBL" id="SDI59870.1"/>
    </source>
</evidence>
<keyword evidence="3" id="KW-1185">Reference proteome</keyword>
<reference evidence="3" key="1">
    <citation type="submission" date="2016-10" db="EMBL/GenBank/DDBJ databases">
        <authorList>
            <person name="Varghese N."/>
            <person name="Submissions S."/>
        </authorList>
    </citation>
    <scope>NUCLEOTIDE SEQUENCE [LARGE SCALE GENOMIC DNA]</scope>
    <source>
        <strain evidence="3">DSM 17071</strain>
    </source>
</reference>
<proteinExistence type="predicted"/>
<accession>A0A1G8LXJ9</accession>
<dbReference type="Proteomes" id="UP000198869">
    <property type="component" value="Unassembled WGS sequence"/>
</dbReference>
<dbReference type="RefSeq" id="WP_089859913.1">
    <property type="nucleotide sequence ID" value="NZ_FNDW01000010.1"/>
</dbReference>